<evidence type="ECO:0000256" key="2">
    <source>
        <dbReference type="ARBA" id="ARBA00022676"/>
    </source>
</evidence>
<dbReference type="KEGG" id="bcv:Bcav_0953"/>
<dbReference type="InterPro" id="IPR028098">
    <property type="entry name" value="Glyco_trans_4-like_N"/>
</dbReference>
<keyword evidence="3 5" id="KW-0808">Transferase</keyword>
<evidence type="ECO:0000256" key="3">
    <source>
        <dbReference type="ARBA" id="ARBA00022679"/>
    </source>
</evidence>
<sequence>MLHVTACYDGGVRSAIDRLVELTPEWDHHLLFGGGARREAPSEDLASVERLRPSSVSRVADVRAAVRRVGADVVHAHSSLAGIYARLGVVPGTPVLYQPHGFAFEDHRRSPLGRGAIRAVESVLAPLAAAVVTVSDHERRLATRLGTTRAVRTVHNVPSVRIRAGRPGRVAGEPPLVVTLGRVCPQKDPAFFAGVADAVRDLAPAVRFAWIGDGDADLRERLEASGVTVLGWRSGRDLEAALDAADVYLHPAAYEGFPIAVLDAAARALPVVVRDIPPFDGTGLATVRTPAEAARSIVGLLTDAAAADRVHRATQRVLDVMNTDTARAAAVRLYAEVTASPQLVPVEPPVLAGDA</sequence>
<dbReference type="GO" id="GO:1901137">
    <property type="term" value="P:carbohydrate derivative biosynthetic process"/>
    <property type="evidence" value="ECO:0007669"/>
    <property type="project" value="UniProtKB-ARBA"/>
</dbReference>
<dbReference type="PANTHER" id="PTHR45947:SF3">
    <property type="entry name" value="SULFOQUINOVOSYL TRANSFERASE SQD2"/>
    <property type="match status" value="1"/>
</dbReference>
<evidence type="ECO:0000313" key="5">
    <source>
        <dbReference type="EMBL" id="ACQ79214.1"/>
    </source>
</evidence>
<protein>
    <recommendedName>
        <fullName evidence="1">D-inositol 3-phosphate glycosyltransferase</fullName>
    </recommendedName>
</protein>
<reference evidence="5 6" key="1">
    <citation type="journal article" date="2009" name="Stand. Genomic Sci.">
        <title>Complete genome sequence of Beutenbergia cavernae type strain (HKI 0122).</title>
        <authorList>
            <person name="Land M."/>
            <person name="Pukall R."/>
            <person name="Abt B."/>
            <person name="Goker M."/>
            <person name="Rohde M."/>
            <person name="Glavina Del Rio T."/>
            <person name="Tice H."/>
            <person name="Copeland A."/>
            <person name="Cheng J.F."/>
            <person name="Lucas S."/>
            <person name="Chen F."/>
            <person name="Nolan M."/>
            <person name="Bruce D."/>
            <person name="Goodwin L."/>
            <person name="Pitluck S."/>
            <person name="Ivanova N."/>
            <person name="Mavromatis K."/>
            <person name="Ovchinnikova G."/>
            <person name="Pati A."/>
            <person name="Chen A."/>
            <person name="Palaniappan K."/>
            <person name="Hauser L."/>
            <person name="Chang Y.J."/>
            <person name="Jefferies C.C."/>
            <person name="Saunders E."/>
            <person name="Brettin T."/>
            <person name="Detter J.C."/>
            <person name="Han C."/>
            <person name="Chain P."/>
            <person name="Bristow J."/>
            <person name="Eisen J.A."/>
            <person name="Markowitz V."/>
            <person name="Hugenholtz P."/>
            <person name="Kyrpides N.C."/>
            <person name="Klenk H.P."/>
            <person name="Lapidus A."/>
        </authorList>
    </citation>
    <scope>NUCLEOTIDE SEQUENCE [LARGE SCALE GENOMIC DNA]</scope>
    <source>
        <strain evidence="6">ATCC BAA-8 / DSM 12333 / NBRC 16432</strain>
    </source>
</reference>
<accession>C5C028</accession>
<evidence type="ECO:0000256" key="1">
    <source>
        <dbReference type="ARBA" id="ARBA00021292"/>
    </source>
</evidence>
<dbReference type="InterPro" id="IPR050194">
    <property type="entry name" value="Glycosyltransferase_grp1"/>
</dbReference>
<dbReference type="AlphaFoldDB" id="C5C028"/>
<dbReference type="SUPFAM" id="SSF53756">
    <property type="entry name" value="UDP-Glycosyltransferase/glycogen phosphorylase"/>
    <property type="match status" value="1"/>
</dbReference>
<evidence type="ECO:0000259" key="4">
    <source>
        <dbReference type="Pfam" id="PF13579"/>
    </source>
</evidence>
<dbReference type="Proteomes" id="UP000007962">
    <property type="component" value="Chromosome"/>
</dbReference>
<dbReference type="PANTHER" id="PTHR45947">
    <property type="entry name" value="SULFOQUINOVOSYL TRANSFERASE SQD2"/>
    <property type="match status" value="1"/>
</dbReference>
<dbReference type="GO" id="GO:0016758">
    <property type="term" value="F:hexosyltransferase activity"/>
    <property type="evidence" value="ECO:0007669"/>
    <property type="project" value="TreeGrafter"/>
</dbReference>
<feature type="domain" description="Glycosyltransferase subfamily 4-like N-terminal" evidence="4">
    <location>
        <begin position="11"/>
        <end position="154"/>
    </location>
</feature>
<dbReference type="STRING" id="471853.Bcav_0953"/>
<evidence type="ECO:0000313" key="6">
    <source>
        <dbReference type="Proteomes" id="UP000007962"/>
    </source>
</evidence>
<dbReference type="Pfam" id="PF13692">
    <property type="entry name" value="Glyco_trans_1_4"/>
    <property type="match status" value="1"/>
</dbReference>
<name>C5C028_BEUC1</name>
<keyword evidence="2" id="KW-0328">Glycosyltransferase</keyword>
<gene>
    <name evidence="5" type="ordered locus">Bcav_0953</name>
</gene>
<keyword evidence="6" id="KW-1185">Reference proteome</keyword>
<dbReference type="EMBL" id="CP001618">
    <property type="protein sequence ID" value="ACQ79214.1"/>
    <property type="molecule type" value="Genomic_DNA"/>
</dbReference>
<dbReference type="Pfam" id="PF13579">
    <property type="entry name" value="Glyco_trans_4_4"/>
    <property type="match status" value="1"/>
</dbReference>
<dbReference type="Gene3D" id="3.40.50.2000">
    <property type="entry name" value="Glycogen Phosphorylase B"/>
    <property type="match status" value="2"/>
</dbReference>
<organism evidence="5 6">
    <name type="scientific">Beutenbergia cavernae (strain ATCC BAA-8 / DSM 12333 / CCUG 43141 / JCM 11478 / NBRC 16432 / NCIMB 13614 / HKI 0122)</name>
    <dbReference type="NCBI Taxonomy" id="471853"/>
    <lineage>
        <taxon>Bacteria</taxon>
        <taxon>Bacillati</taxon>
        <taxon>Actinomycetota</taxon>
        <taxon>Actinomycetes</taxon>
        <taxon>Micrococcales</taxon>
        <taxon>Beutenbergiaceae</taxon>
        <taxon>Beutenbergia</taxon>
    </lineage>
</organism>
<dbReference type="eggNOG" id="COG0438">
    <property type="taxonomic scope" value="Bacteria"/>
</dbReference>
<proteinExistence type="predicted"/>
<dbReference type="HOGENOM" id="CLU_009583_0_1_11"/>